<dbReference type="GeneID" id="41987030"/>
<feature type="region of interest" description="Disordered" evidence="1">
    <location>
        <begin position="98"/>
        <end position="157"/>
    </location>
</feature>
<dbReference type="EMBL" id="QGMH01000117">
    <property type="protein sequence ID" value="TVY24786.1"/>
    <property type="molecule type" value="Genomic_DNA"/>
</dbReference>
<dbReference type="AlphaFoldDB" id="A0A8H8QZ95"/>
<sequence length="157" mass="16430">MPYLATAQEWLTQSTLLLQARPSTTRITTKYTHASTIAKKSKSKPRRNAPPTESTALLTLKTYDPASGATLKYETDKAAEVGRLMMILGRLGRGMAGLEVREEGAEGEVKEEVKEEGREDGKVLGGAGDGKAAQQGGKAAGGAAGGGGKGKKKKGKK</sequence>
<evidence type="ECO:0000313" key="4">
    <source>
        <dbReference type="Proteomes" id="UP000431533"/>
    </source>
</evidence>
<comment type="caution">
    <text evidence="3">The sequence shown here is derived from an EMBL/GenBank/DDBJ whole genome shotgun (WGS) entry which is preliminary data.</text>
</comment>
<dbReference type="GO" id="GO:0006614">
    <property type="term" value="P:SRP-dependent cotranslational protein targeting to membrane"/>
    <property type="evidence" value="ECO:0007669"/>
    <property type="project" value="InterPro"/>
</dbReference>
<evidence type="ECO:0000256" key="1">
    <source>
        <dbReference type="SAM" id="MobiDB-lite"/>
    </source>
</evidence>
<keyword evidence="4" id="KW-1185">Reference proteome</keyword>
<evidence type="ECO:0000313" key="3">
    <source>
        <dbReference type="EMBL" id="TVY24786.1"/>
    </source>
</evidence>
<proteinExistence type="predicted"/>
<reference evidence="3 4" key="1">
    <citation type="submission" date="2018-05" db="EMBL/GenBank/DDBJ databases">
        <title>Genome sequencing and assembly of the regulated plant pathogen Lachnellula willkommii and related sister species for the development of diagnostic species identification markers.</title>
        <authorList>
            <person name="Giroux E."/>
            <person name="Bilodeau G."/>
        </authorList>
    </citation>
    <scope>NUCLEOTIDE SEQUENCE [LARGE SCALE GENOMIC DNA]</scope>
    <source>
        <strain evidence="3 4">CBS 185.66</strain>
    </source>
</reference>
<accession>A0A8H8QZ95</accession>
<protein>
    <recommendedName>
        <fullName evidence="2">SRP9 domain-containing protein</fullName>
    </recommendedName>
</protein>
<gene>
    <name evidence="3" type="ORF">LHYA1_G006832</name>
</gene>
<evidence type="ECO:0000259" key="2">
    <source>
        <dbReference type="Pfam" id="PF05486"/>
    </source>
</evidence>
<organism evidence="3 4">
    <name type="scientific">Lachnellula hyalina</name>
    <dbReference type="NCBI Taxonomy" id="1316788"/>
    <lineage>
        <taxon>Eukaryota</taxon>
        <taxon>Fungi</taxon>
        <taxon>Dikarya</taxon>
        <taxon>Ascomycota</taxon>
        <taxon>Pezizomycotina</taxon>
        <taxon>Leotiomycetes</taxon>
        <taxon>Helotiales</taxon>
        <taxon>Lachnaceae</taxon>
        <taxon>Lachnellula</taxon>
    </lineage>
</organism>
<dbReference type="InterPro" id="IPR039914">
    <property type="entry name" value="SRP9-like"/>
</dbReference>
<dbReference type="GO" id="GO:0005786">
    <property type="term" value="C:signal recognition particle, endoplasmic reticulum targeting"/>
    <property type="evidence" value="ECO:0007669"/>
    <property type="project" value="TreeGrafter"/>
</dbReference>
<dbReference type="OrthoDB" id="5419752at2759"/>
<feature type="region of interest" description="Disordered" evidence="1">
    <location>
        <begin position="35"/>
        <end position="54"/>
    </location>
</feature>
<dbReference type="Proteomes" id="UP000431533">
    <property type="component" value="Unassembled WGS sequence"/>
</dbReference>
<dbReference type="PANTHER" id="PTHR12834:SF12">
    <property type="entry name" value="SIGNAL RECOGNITION PARTICLE 9 KDA PROTEIN"/>
    <property type="match status" value="1"/>
</dbReference>
<dbReference type="RefSeq" id="XP_031003574.1">
    <property type="nucleotide sequence ID" value="XM_031151765.1"/>
</dbReference>
<feature type="domain" description="SRP9" evidence="2">
    <location>
        <begin position="5"/>
        <end position="95"/>
    </location>
</feature>
<feature type="compositionally biased region" description="Basic and acidic residues" evidence="1">
    <location>
        <begin position="99"/>
        <end position="122"/>
    </location>
</feature>
<dbReference type="InterPro" id="IPR039432">
    <property type="entry name" value="SRP9_dom"/>
</dbReference>
<feature type="compositionally biased region" description="Gly residues" evidence="1">
    <location>
        <begin position="138"/>
        <end position="148"/>
    </location>
</feature>
<dbReference type="Pfam" id="PF05486">
    <property type="entry name" value="SRP9-21"/>
    <property type="match status" value="1"/>
</dbReference>
<dbReference type="PANTHER" id="PTHR12834">
    <property type="entry name" value="SIGNAL RECOGNITION PARTICLE 9 KDA PROTEIN"/>
    <property type="match status" value="1"/>
</dbReference>
<name>A0A8H8QZ95_9HELO</name>